<dbReference type="RefSeq" id="WP_370396702.1">
    <property type="nucleotide sequence ID" value="NZ_JALBUT010000003.1"/>
</dbReference>
<name>A0ABU4WGB4_9BACT</name>
<dbReference type="EMBL" id="JALBUT010000003">
    <property type="protein sequence ID" value="MDX8415254.1"/>
    <property type="molecule type" value="Genomic_DNA"/>
</dbReference>
<feature type="compositionally biased region" description="Basic residues" evidence="1">
    <location>
        <begin position="255"/>
        <end position="270"/>
    </location>
</feature>
<dbReference type="CDD" id="cd04645">
    <property type="entry name" value="LbH_gamma_CA_like"/>
    <property type="match status" value="1"/>
</dbReference>
<dbReference type="Gene3D" id="2.160.10.10">
    <property type="entry name" value="Hexapeptide repeat proteins"/>
    <property type="match status" value="1"/>
</dbReference>
<organism evidence="2 3">
    <name type="scientific">Intestinicryptomonas porci</name>
    <dbReference type="NCBI Taxonomy" id="2926320"/>
    <lineage>
        <taxon>Bacteria</taxon>
        <taxon>Pseudomonadati</taxon>
        <taxon>Verrucomicrobiota</taxon>
        <taxon>Opitutia</taxon>
        <taxon>Opitutales</taxon>
        <taxon>Intestinicryptomonaceae</taxon>
        <taxon>Intestinicryptomonas</taxon>
    </lineage>
</organism>
<evidence type="ECO:0000256" key="1">
    <source>
        <dbReference type="SAM" id="MobiDB-lite"/>
    </source>
</evidence>
<evidence type="ECO:0000313" key="2">
    <source>
        <dbReference type="EMBL" id="MDX8415254.1"/>
    </source>
</evidence>
<dbReference type="InterPro" id="IPR047324">
    <property type="entry name" value="LbH_gamma_CA-like"/>
</dbReference>
<keyword evidence="3" id="KW-1185">Reference proteome</keyword>
<dbReference type="PANTHER" id="PTHR13061">
    <property type="entry name" value="DYNACTIN SUBUNIT P25"/>
    <property type="match status" value="1"/>
</dbReference>
<dbReference type="Pfam" id="PF00132">
    <property type="entry name" value="Hexapep"/>
    <property type="match status" value="2"/>
</dbReference>
<feature type="region of interest" description="Disordered" evidence="1">
    <location>
        <begin position="236"/>
        <end position="270"/>
    </location>
</feature>
<accession>A0ABU4WGB4</accession>
<dbReference type="InterPro" id="IPR011004">
    <property type="entry name" value="Trimer_LpxA-like_sf"/>
</dbReference>
<protein>
    <submittedName>
        <fullName evidence="2">Gamma carbonic anhydrase family protein</fullName>
    </submittedName>
</protein>
<reference evidence="2 3" key="1">
    <citation type="submission" date="2022-03" db="EMBL/GenBank/DDBJ databases">
        <title>Novel taxa within the pig intestine.</title>
        <authorList>
            <person name="Wylensek D."/>
            <person name="Bishof K."/>
            <person name="Afrizal A."/>
            <person name="Clavel T."/>
        </authorList>
    </citation>
    <scope>NUCLEOTIDE SEQUENCE [LARGE SCALE GENOMIC DNA]</scope>
    <source>
        <strain evidence="2 3">CLA-KB-P66</strain>
    </source>
</reference>
<dbReference type="PANTHER" id="PTHR13061:SF29">
    <property type="entry name" value="GAMMA CARBONIC ANHYDRASE-LIKE 1, MITOCHONDRIAL-RELATED"/>
    <property type="match status" value="1"/>
</dbReference>
<sequence length="270" mass="29029">MTTKERLDKYFASSPRIHPDAYVSPHAVIIGDVKIGPKSSVWPGVVMRADINSIEVGEGSNVQDGTMVHLADDYGVKIGDYTTVGHGAILHACEIGNETLIGMGATILDGAKIGNQCVIGACALVTKGTVIPDGSVVMGVPAKIVKTMDLKARSKIRDWATKYLEVAQTHKEYFQDMGFACCDTPAEYAEKCLARGEDAPEFEHHCCCGGHGKHKCHCEENGESEECHCHNGDCDGSHHAKGECKCKKEGNPSKKSSKKSVKKPAKSTKK</sequence>
<proteinExistence type="predicted"/>
<comment type="caution">
    <text evidence="2">The sequence shown here is derived from an EMBL/GenBank/DDBJ whole genome shotgun (WGS) entry which is preliminary data.</text>
</comment>
<evidence type="ECO:0000313" key="3">
    <source>
        <dbReference type="Proteomes" id="UP001275932"/>
    </source>
</evidence>
<dbReference type="InterPro" id="IPR001451">
    <property type="entry name" value="Hexapep"/>
</dbReference>
<dbReference type="SUPFAM" id="SSF51161">
    <property type="entry name" value="Trimeric LpxA-like enzymes"/>
    <property type="match status" value="1"/>
</dbReference>
<gene>
    <name evidence="2" type="ORF">MOX91_03555</name>
</gene>
<feature type="compositionally biased region" description="Basic and acidic residues" evidence="1">
    <location>
        <begin position="236"/>
        <end position="252"/>
    </location>
</feature>
<dbReference type="InterPro" id="IPR050484">
    <property type="entry name" value="Transf_Hexapept/Carb_Anhydrase"/>
</dbReference>
<dbReference type="Proteomes" id="UP001275932">
    <property type="component" value="Unassembled WGS sequence"/>
</dbReference>